<dbReference type="Proteomes" id="UP000499080">
    <property type="component" value="Unassembled WGS sequence"/>
</dbReference>
<dbReference type="OrthoDB" id="5423336at2759"/>
<evidence type="ECO:0008006" key="3">
    <source>
        <dbReference type="Google" id="ProtNLM"/>
    </source>
</evidence>
<accession>A0A4Y2EII2</accession>
<proteinExistence type="predicted"/>
<sequence length="110" mass="12532">MLGTEFKEIDGKVYLHQRKYINKLLKKFDVNICENVKVPMSVGINISKNSCPTSCPRKEIYGKFPISRVNQKPDVSGISNSPRYSVCCDLPFTVILVYIIGKLPYRSLNM</sequence>
<gene>
    <name evidence="1" type="ORF">AVEN_72182_1</name>
</gene>
<name>A0A4Y2EII2_ARAVE</name>
<evidence type="ECO:0000313" key="1">
    <source>
        <dbReference type="EMBL" id="GBM28611.1"/>
    </source>
</evidence>
<dbReference type="EMBL" id="BGPR01000615">
    <property type="protein sequence ID" value="GBM28611.1"/>
    <property type="molecule type" value="Genomic_DNA"/>
</dbReference>
<protein>
    <recommendedName>
        <fullName evidence="3">Reverse transcriptase Ty1/copia-type domain-containing protein</fullName>
    </recommendedName>
</protein>
<evidence type="ECO:0000313" key="2">
    <source>
        <dbReference type="Proteomes" id="UP000499080"/>
    </source>
</evidence>
<dbReference type="AlphaFoldDB" id="A0A4Y2EII2"/>
<comment type="caution">
    <text evidence="1">The sequence shown here is derived from an EMBL/GenBank/DDBJ whole genome shotgun (WGS) entry which is preliminary data.</text>
</comment>
<organism evidence="1 2">
    <name type="scientific">Araneus ventricosus</name>
    <name type="common">Orbweaver spider</name>
    <name type="synonym">Epeira ventricosa</name>
    <dbReference type="NCBI Taxonomy" id="182803"/>
    <lineage>
        <taxon>Eukaryota</taxon>
        <taxon>Metazoa</taxon>
        <taxon>Ecdysozoa</taxon>
        <taxon>Arthropoda</taxon>
        <taxon>Chelicerata</taxon>
        <taxon>Arachnida</taxon>
        <taxon>Araneae</taxon>
        <taxon>Araneomorphae</taxon>
        <taxon>Entelegynae</taxon>
        <taxon>Araneoidea</taxon>
        <taxon>Araneidae</taxon>
        <taxon>Araneus</taxon>
    </lineage>
</organism>
<reference evidence="1 2" key="1">
    <citation type="journal article" date="2019" name="Sci. Rep.">
        <title>Orb-weaving spider Araneus ventricosus genome elucidates the spidroin gene catalogue.</title>
        <authorList>
            <person name="Kono N."/>
            <person name="Nakamura H."/>
            <person name="Ohtoshi R."/>
            <person name="Moran D.A.P."/>
            <person name="Shinohara A."/>
            <person name="Yoshida Y."/>
            <person name="Fujiwara M."/>
            <person name="Mori M."/>
            <person name="Tomita M."/>
            <person name="Arakawa K."/>
        </authorList>
    </citation>
    <scope>NUCLEOTIDE SEQUENCE [LARGE SCALE GENOMIC DNA]</scope>
</reference>
<keyword evidence="2" id="KW-1185">Reference proteome</keyword>